<dbReference type="InterPro" id="IPR007211">
    <property type="entry name" value="DUF378"/>
</dbReference>
<name>A0AA95EVT8_9BACL</name>
<sequence length="67" mass="7323">MKALNLIGLILIILGGLNWLIVGLFDYDVVYELFGSIDEVGTRIVYIVIGIAALYALVLIPKVTKDS</sequence>
<dbReference type="Proteomes" id="UP001178662">
    <property type="component" value="Chromosome"/>
</dbReference>
<protein>
    <submittedName>
        <fullName evidence="2">DUF378 domain-containing protein</fullName>
    </submittedName>
</protein>
<organism evidence="2 3">
    <name type="scientific">Candidatus Cohnella colombiensis</name>
    <dbReference type="NCBI Taxonomy" id="3121368"/>
    <lineage>
        <taxon>Bacteria</taxon>
        <taxon>Bacillati</taxon>
        <taxon>Bacillota</taxon>
        <taxon>Bacilli</taxon>
        <taxon>Bacillales</taxon>
        <taxon>Paenibacillaceae</taxon>
        <taxon>Cohnella</taxon>
    </lineage>
</organism>
<dbReference type="PANTHER" id="PTHR37304">
    <property type="entry name" value="MEMBRANE PROTEIN-RELATED"/>
    <property type="match status" value="1"/>
</dbReference>
<dbReference type="PANTHER" id="PTHR37304:SF1">
    <property type="entry name" value="MEMBRANE PROTEIN"/>
    <property type="match status" value="1"/>
</dbReference>
<proteinExistence type="predicted"/>
<feature type="transmembrane region" description="Helical" evidence="1">
    <location>
        <begin position="45"/>
        <end position="64"/>
    </location>
</feature>
<keyword evidence="1" id="KW-1133">Transmembrane helix</keyword>
<evidence type="ECO:0000313" key="3">
    <source>
        <dbReference type="Proteomes" id="UP001178662"/>
    </source>
</evidence>
<keyword evidence="3" id="KW-1185">Reference proteome</keyword>
<dbReference type="Pfam" id="PF04070">
    <property type="entry name" value="DUF378"/>
    <property type="match status" value="1"/>
</dbReference>
<keyword evidence="1" id="KW-0472">Membrane</keyword>
<evidence type="ECO:0000256" key="1">
    <source>
        <dbReference type="SAM" id="Phobius"/>
    </source>
</evidence>
<feature type="transmembrane region" description="Helical" evidence="1">
    <location>
        <begin position="7"/>
        <end position="25"/>
    </location>
</feature>
<gene>
    <name evidence="2" type="ORF">P0Y55_17695</name>
</gene>
<dbReference type="EMBL" id="CP119317">
    <property type="protein sequence ID" value="WEK54343.1"/>
    <property type="molecule type" value="Genomic_DNA"/>
</dbReference>
<dbReference type="AlphaFoldDB" id="A0AA95EVT8"/>
<keyword evidence="1" id="KW-0812">Transmembrane</keyword>
<evidence type="ECO:0000313" key="2">
    <source>
        <dbReference type="EMBL" id="WEK54343.1"/>
    </source>
</evidence>
<reference evidence="2" key="1">
    <citation type="submission" date="2023-03" db="EMBL/GenBank/DDBJ databases">
        <title>Andean soil-derived lignocellulolytic bacterial consortium as a source of novel taxa and putative plastic-active enzymes.</title>
        <authorList>
            <person name="Diaz-Garcia L."/>
            <person name="Chuvochina M."/>
            <person name="Feuerriegel G."/>
            <person name="Bunk B."/>
            <person name="Sproer C."/>
            <person name="Streit W.R."/>
            <person name="Rodriguez L.M."/>
            <person name="Overmann J."/>
            <person name="Jimenez D.J."/>
        </authorList>
    </citation>
    <scope>NUCLEOTIDE SEQUENCE</scope>
    <source>
        <strain evidence="2">MAG 2441</strain>
    </source>
</reference>
<accession>A0AA95EVT8</accession>